<comment type="similarity">
    <text evidence="2">Belongs to the amino acid-polyamine-organocation (APC) superfamily. Spore germination protein (SGP) (TC 2.A.3.9) family.</text>
</comment>
<dbReference type="AlphaFoldDB" id="A0A7C8LMR5"/>
<name>A0A7C8LMR5_9FIRM</name>
<dbReference type="PANTHER" id="PTHR34975:SF2">
    <property type="entry name" value="SPORE GERMINATION PROTEIN A2"/>
    <property type="match status" value="1"/>
</dbReference>
<protein>
    <submittedName>
        <fullName evidence="9">Endospore germination permease</fullName>
    </submittedName>
</protein>
<dbReference type="NCBIfam" id="TIGR00912">
    <property type="entry name" value="2A0309"/>
    <property type="match status" value="1"/>
</dbReference>
<dbReference type="InterPro" id="IPR004761">
    <property type="entry name" value="Spore_GerAB"/>
</dbReference>
<feature type="transmembrane region" description="Helical" evidence="8">
    <location>
        <begin position="115"/>
        <end position="134"/>
    </location>
</feature>
<keyword evidence="3" id="KW-0813">Transport</keyword>
<dbReference type="Pfam" id="PF03845">
    <property type="entry name" value="Spore_permease"/>
    <property type="match status" value="1"/>
</dbReference>
<comment type="subcellular location">
    <subcellularLocation>
        <location evidence="1">Membrane</location>
        <topology evidence="1">Multi-pass membrane protein</topology>
    </subcellularLocation>
</comment>
<evidence type="ECO:0000256" key="6">
    <source>
        <dbReference type="ARBA" id="ARBA00022989"/>
    </source>
</evidence>
<evidence type="ECO:0000256" key="7">
    <source>
        <dbReference type="ARBA" id="ARBA00023136"/>
    </source>
</evidence>
<dbReference type="Proteomes" id="UP000483018">
    <property type="component" value="Unassembled WGS sequence"/>
</dbReference>
<feature type="transmembrane region" description="Helical" evidence="8">
    <location>
        <begin position="330"/>
        <end position="351"/>
    </location>
</feature>
<dbReference type="GO" id="GO:0009847">
    <property type="term" value="P:spore germination"/>
    <property type="evidence" value="ECO:0007669"/>
    <property type="project" value="InterPro"/>
</dbReference>
<keyword evidence="5 8" id="KW-0812">Transmembrane</keyword>
<proteinExistence type="inferred from homology"/>
<organism evidence="9 10">
    <name type="scientific">Defluviitalea raffinosedens</name>
    <dbReference type="NCBI Taxonomy" id="1450156"/>
    <lineage>
        <taxon>Bacteria</taxon>
        <taxon>Bacillati</taxon>
        <taxon>Bacillota</taxon>
        <taxon>Clostridia</taxon>
        <taxon>Lachnospirales</taxon>
        <taxon>Defluviitaleaceae</taxon>
        <taxon>Defluviitalea</taxon>
    </lineage>
</organism>
<feature type="transmembrane region" description="Helical" evidence="8">
    <location>
        <begin position="12"/>
        <end position="30"/>
    </location>
</feature>
<feature type="transmembrane region" description="Helical" evidence="8">
    <location>
        <begin position="69"/>
        <end position="89"/>
    </location>
</feature>
<dbReference type="EMBL" id="WSLF01000001">
    <property type="protein sequence ID" value="KAE9637343.1"/>
    <property type="molecule type" value="Genomic_DNA"/>
</dbReference>
<dbReference type="GO" id="GO:0016020">
    <property type="term" value="C:membrane"/>
    <property type="evidence" value="ECO:0007669"/>
    <property type="project" value="UniProtKB-SubCell"/>
</dbReference>
<evidence type="ECO:0000256" key="3">
    <source>
        <dbReference type="ARBA" id="ARBA00022448"/>
    </source>
</evidence>
<feature type="transmembrane region" description="Helical" evidence="8">
    <location>
        <begin position="141"/>
        <end position="163"/>
    </location>
</feature>
<feature type="transmembrane region" description="Helical" evidence="8">
    <location>
        <begin position="183"/>
        <end position="201"/>
    </location>
</feature>
<evidence type="ECO:0000313" key="10">
    <source>
        <dbReference type="Proteomes" id="UP000483018"/>
    </source>
</evidence>
<feature type="transmembrane region" description="Helical" evidence="8">
    <location>
        <begin position="36"/>
        <end position="57"/>
    </location>
</feature>
<keyword evidence="6 8" id="KW-1133">Transmembrane helix</keyword>
<gene>
    <name evidence="9" type="ORF">GND95_00015</name>
</gene>
<evidence type="ECO:0000256" key="2">
    <source>
        <dbReference type="ARBA" id="ARBA00007998"/>
    </source>
</evidence>
<evidence type="ECO:0000256" key="1">
    <source>
        <dbReference type="ARBA" id="ARBA00004141"/>
    </source>
</evidence>
<sequence>MPKEEITQKEAICLLINFIMGSTLIVGIGTNAKNDAWLASLFGILMAIPAIIIYSRILQLFPGANLYDIVNLLFGKYLGSVVTILYIWYSFHLGALVVRDFGEFLNTITMPETPMLVPMFSLIIICIFAVRLGIEVISRTSAYFFTIMLFIIIIVQLLSISKMDFEYIFPILYYGLSPIIKEGFSAFAFPFAETVIFLGVLGSLQPKKSPYKVYFTGVLVAGIILTFIVLRNIFVLGNQLSNFYFPSHVAISRIHIGDFLQRMEVTVAFIFVVGVFIKVSLCLLLTCKGIAKLFHLNDYRSITMQTGILMVYLAYILYDNIVDMHFWTFYVYKYYAFPFQVILPLIIFITAEFKKRKTPKEYNKSSV</sequence>
<accession>A0A7C8LMR5</accession>
<evidence type="ECO:0000313" key="9">
    <source>
        <dbReference type="EMBL" id="KAE9637343.1"/>
    </source>
</evidence>
<comment type="caution">
    <text evidence="9">The sequence shown here is derived from an EMBL/GenBank/DDBJ whole genome shotgun (WGS) entry which is preliminary data.</text>
</comment>
<reference evidence="9 10" key="1">
    <citation type="submission" date="2019-12" db="EMBL/GenBank/DDBJ databases">
        <title>Defluviitalea raffinosedens, isolated from a biogas fermenter, genome sequencing and characterization.</title>
        <authorList>
            <person name="Rettenmaier R."/>
            <person name="Schneider M."/>
            <person name="Neuhaus K."/>
            <person name="Liebl W."/>
            <person name="Zverlov V."/>
        </authorList>
    </citation>
    <scope>NUCLEOTIDE SEQUENCE [LARGE SCALE GENOMIC DNA]</scope>
    <source>
        <strain evidence="9 10">249c-K6</strain>
    </source>
</reference>
<keyword evidence="10" id="KW-1185">Reference proteome</keyword>
<dbReference type="RefSeq" id="WP_158738776.1">
    <property type="nucleotide sequence ID" value="NZ_WSLF01000001.1"/>
</dbReference>
<evidence type="ECO:0000256" key="5">
    <source>
        <dbReference type="ARBA" id="ARBA00022692"/>
    </source>
</evidence>
<keyword evidence="7 8" id="KW-0472">Membrane</keyword>
<evidence type="ECO:0000256" key="4">
    <source>
        <dbReference type="ARBA" id="ARBA00022544"/>
    </source>
</evidence>
<dbReference type="PANTHER" id="PTHR34975">
    <property type="entry name" value="SPORE GERMINATION PROTEIN A2"/>
    <property type="match status" value="1"/>
</dbReference>
<feature type="transmembrane region" description="Helical" evidence="8">
    <location>
        <begin position="299"/>
        <end position="318"/>
    </location>
</feature>
<feature type="transmembrane region" description="Helical" evidence="8">
    <location>
        <begin position="267"/>
        <end position="287"/>
    </location>
</feature>
<dbReference type="OrthoDB" id="1675410at2"/>
<feature type="transmembrane region" description="Helical" evidence="8">
    <location>
        <begin position="213"/>
        <end position="234"/>
    </location>
</feature>
<evidence type="ECO:0000256" key="8">
    <source>
        <dbReference type="SAM" id="Phobius"/>
    </source>
</evidence>
<keyword evidence="4" id="KW-0309">Germination</keyword>